<feature type="signal peptide" evidence="1">
    <location>
        <begin position="1"/>
        <end position="20"/>
    </location>
</feature>
<evidence type="ECO:0000313" key="3">
    <source>
        <dbReference type="Proteomes" id="UP001302429"/>
    </source>
</evidence>
<dbReference type="EMBL" id="CP136594">
    <property type="protein sequence ID" value="WOE74509.1"/>
    <property type="molecule type" value="Genomic_DNA"/>
</dbReference>
<keyword evidence="3" id="KW-1185">Reference proteome</keyword>
<protein>
    <recommendedName>
        <fullName evidence="4">Lipoprotein</fullName>
    </recommendedName>
</protein>
<dbReference type="Proteomes" id="UP001302429">
    <property type="component" value="Chromosome"/>
</dbReference>
<evidence type="ECO:0000256" key="1">
    <source>
        <dbReference type="SAM" id="SignalP"/>
    </source>
</evidence>
<dbReference type="KEGG" id="acoa:RB602_11705"/>
<sequence length="169" mass="17849">MRPSHSLALAVACTAALALAGCKQVDTDAEATDTTTEVQDSDSEEENVSFSIKAEGFSMEIDLPLDEVDSEDAKGHAEGLYPGSKVKGIAIESKQTDEGGETVVAIDFEAPASRDEVADWFVSKISKEGGSASRDGDTISGKMDDGQDYTLTLTEDGDKTKGILRIIPD</sequence>
<organism evidence="2 3">
    <name type="scientific">Alterisphingorhabdus coralli</name>
    <dbReference type="NCBI Taxonomy" id="3071408"/>
    <lineage>
        <taxon>Bacteria</taxon>
        <taxon>Pseudomonadati</taxon>
        <taxon>Pseudomonadota</taxon>
        <taxon>Alphaproteobacteria</taxon>
        <taxon>Sphingomonadales</taxon>
        <taxon>Sphingomonadaceae</taxon>
        <taxon>Alterisphingorhabdus (ex Yan et al. 2024)</taxon>
    </lineage>
</organism>
<evidence type="ECO:0000313" key="2">
    <source>
        <dbReference type="EMBL" id="WOE74509.1"/>
    </source>
</evidence>
<dbReference type="PROSITE" id="PS51257">
    <property type="entry name" value="PROKAR_LIPOPROTEIN"/>
    <property type="match status" value="1"/>
</dbReference>
<proteinExistence type="predicted"/>
<name>A0AA97HZD0_9SPHN</name>
<feature type="chain" id="PRO_5041719099" description="Lipoprotein" evidence="1">
    <location>
        <begin position="21"/>
        <end position="169"/>
    </location>
</feature>
<dbReference type="AlphaFoldDB" id="A0AA97HZD0"/>
<accession>A0AA97HZD0</accession>
<dbReference type="RefSeq" id="WP_317080765.1">
    <property type="nucleotide sequence ID" value="NZ_CP136594.1"/>
</dbReference>
<gene>
    <name evidence="2" type="ORF">RB602_11705</name>
</gene>
<reference evidence="2 3" key="1">
    <citation type="submission" date="2023-10" db="EMBL/GenBank/DDBJ databases">
        <title>Complete genome sequence of a Sphingomonadaceae bacterium.</title>
        <authorList>
            <person name="Yan C."/>
        </authorList>
    </citation>
    <scope>NUCLEOTIDE SEQUENCE [LARGE SCALE GENOMIC DNA]</scope>
    <source>
        <strain evidence="2 3">SCSIO 66989</strain>
    </source>
</reference>
<evidence type="ECO:0008006" key="4">
    <source>
        <dbReference type="Google" id="ProtNLM"/>
    </source>
</evidence>
<keyword evidence="1" id="KW-0732">Signal</keyword>